<dbReference type="PANTHER" id="PTHR43173">
    <property type="entry name" value="ABC1 FAMILY PROTEIN"/>
    <property type="match status" value="1"/>
</dbReference>
<sequence length="581" mass="62318">MKLGSPVVATTHKWTMSGWFTVTGKNGALVRAEARMDSAKVEELAKGTLVRIEETATLPEGKERGRLTHPLAGWITVGKGLEPAAAPAPEAAEPAAEPAAPEKHETDKASTGKERDDKLRALHEKTGAELLELFEKNGGFQIKFGQILASQTKMLPKEITDALRPLQDGAPERPWAAVDAVLTKAYGGLPGGRDAVLASVDERPLAAASVAQVHGAVLTPEAAAKFGAPANIVLKVRHADVGATMEKDLSLFGWVTTLVGAVFKNVDFTWVKAFITESIEQELDFTNEAAQCEKLGGFLARARPGAGVAVKRSGFMLGDLPSVRAPRVVRGLSNTGLLAMERVEGCRPTDGAAVRDMGATPVAVALGLLEAFAECIFLHGYVHGDLHPGNLIVAPKPETKAKCELVLIDHGLHVAVPRDFRAAYCRLWNALAEGDEAGLKAAAAALGVGGDDYRAFPWLLGYMPYDNWLKRKMPSARDVARMRRTGELDAVGDQGFYNRMPYVLVVMLRTNMQVAAILFENKGWAISLFQVMSTHARLGLALIESGPVDDAEANGCPYAWIAEHKPKAEADVANAVKYEKS</sequence>
<feature type="compositionally biased region" description="Basic and acidic residues" evidence="1">
    <location>
        <begin position="100"/>
        <end position="115"/>
    </location>
</feature>
<dbReference type="EMBL" id="JBBJCI010000230">
    <property type="protein sequence ID" value="KAK7238327.1"/>
    <property type="molecule type" value="Genomic_DNA"/>
</dbReference>
<feature type="region of interest" description="Disordered" evidence="1">
    <location>
        <begin position="84"/>
        <end position="115"/>
    </location>
</feature>
<dbReference type="PANTHER" id="PTHR43173:SF28">
    <property type="entry name" value="AARF DOMAIN CONTAINING KINASE 5"/>
    <property type="match status" value="1"/>
</dbReference>
<name>A0ABR1FTE1_AURAN</name>
<evidence type="ECO:0000313" key="4">
    <source>
        <dbReference type="Proteomes" id="UP001363151"/>
    </source>
</evidence>
<dbReference type="InterPro" id="IPR051130">
    <property type="entry name" value="Mito_struct-func_regulator"/>
</dbReference>
<feature type="domain" description="ABC1 atypical kinase-like" evidence="2">
    <location>
        <begin position="166"/>
        <end position="440"/>
    </location>
</feature>
<dbReference type="InterPro" id="IPR004147">
    <property type="entry name" value="ABC1_dom"/>
</dbReference>
<protein>
    <recommendedName>
        <fullName evidence="2">ABC1 atypical kinase-like domain-containing protein</fullName>
    </recommendedName>
</protein>
<reference evidence="3 4" key="1">
    <citation type="submission" date="2024-03" db="EMBL/GenBank/DDBJ databases">
        <title>Aureococcus anophagefferens CCMP1851 and Kratosvirus quantuckense: Draft genome of a second virus-susceptible host strain in the model system.</title>
        <authorList>
            <person name="Chase E."/>
            <person name="Truchon A.R."/>
            <person name="Schepens W."/>
            <person name="Wilhelm S.W."/>
        </authorList>
    </citation>
    <scope>NUCLEOTIDE SEQUENCE [LARGE SCALE GENOMIC DNA]</scope>
    <source>
        <strain evidence="3 4">CCMP1851</strain>
    </source>
</reference>
<dbReference type="Pfam" id="PF03109">
    <property type="entry name" value="ABC1"/>
    <property type="match status" value="1"/>
</dbReference>
<dbReference type="Proteomes" id="UP001363151">
    <property type="component" value="Unassembled WGS sequence"/>
</dbReference>
<accession>A0ABR1FTE1</accession>
<evidence type="ECO:0000259" key="2">
    <source>
        <dbReference type="Pfam" id="PF03109"/>
    </source>
</evidence>
<dbReference type="SUPFAM" id="SSF56112">
    <property type="entry name" value="Protein kinase-like (PK-like)"/>
    <property type="match status" value="1"/>
</dbReference>
<keyword evidence="4" id="KW-1185">Reference proteome</keyword>
<comment type="caution">
    <text evidence="3">The sequence shown here is derived from an EMBL/GenBank/DDBJ whole genome shotgun (WGS) entry which is preliminary data.</text>
</comment>
<evidence type="ECO:0000313" key="3">
    <source>
        <dbReference type="EMBL" id="KAK7238327.1"/>
    </source>
</evidence>
<organism evidence="3 4">
    <name type="scientific">Aureococcus anophagefferens</name>
    <name type="common">Harmful bloom alga</name>
    <dbReference type="NCBI Taxonomy" id="44056"/>
    <lineage>
        <taxon>Eukaryota</taxon>
        <taxon>Sar</taxon>
        <taxon>Stramenopiles</taxon>
        <taxon>Ochrophyta</taxon>
        <taxon>Pelagophyceae</taxon>
        <taxon>Pelagomonadales</taxon>
        <taxon>Pelagomonadaceae</taxon>
        <taxon>Aureococcus</taxon>
    </lineage>
</organism>
<gene>
    <name evidence="3" type="ORF">SO694_0002313</name>
</gene>
<proteinExistence type="predicted"/>
<feature type="compositionally biased region" description="Low complexity" evidence="1">
    <location>
        <begin position="84"/>
        <end position="99"/>
    </location>
</feature>
<evidence type="ECO:0000256" key="1">
    <source>
        <dbReference type="SAM" id="MobiDB-lite"/>
    </source>
</evidence>
<dbReference type="InterPro" id="IPR011009">
    <property type="entry name" value="Kinase-like_dom_sf"/>
</dbReference>